<feature type="compositionally biased region" description="Basic and acidic residues" evidence="1">
    <location>
        <begin position="278"/>
        <end position="292"/>
    </location>
</feature>
<dbReference type="InterPro" id="IPR040276">
    <property type="entry name" value="At4g26450-like"/>
</dbReference>
<feature type="region of interest" description="Disordered" evidence="1">
    <location>
        <begin position="24"/>
        <end position="80"/>
    </location>
</feature>
<reference evidence="2" key="1">
    <citation type="submission" date="2023-03" db="EMBL/GenBank/DDBJ databases">
        <authorList>
            <person name="Julca I."/>
        </authorList>
    </citation>
    <scope>NUCLEOTIDE SEQUENCE</scope>
</reference>
<feature type="compositionally biased region" description="Basic and acidic residues" evidence="1">
    <location>
        <begin position="256"/>
        <end position="266"/>
    </location>
</feature>
<feature type="region of interest" description="Disordered" evidence="1">
    <location>
        <begin position="130"/>
        <end position="233"/>
    </location>
</feature>
<evidence type="ECO:0000313" key="2">
    <source>
        <dbReference type="EMBL" id="CAI9109947.1"/>
    </source>
</evidence>
<dbReference type="AlphaFoldDB" id="A0AAV1DQ15"/>
<feature type="region of interest" description="Disordered" evidence="1">
    <location>
        <begin position="256"/>
        <end position="294"/>
    </location>
</feature>
<sequence>MHARNRSPGNGYRAAHAVGMGGVGATASRVSPESSMRSHGGGYSSEYRSYNRGGFGRGQSRQFNSRPPAPLPHKGGGGGGGDIFMEAGKLAAEYLIAKGLLPANALSGKWQNGNLKNLIGRAQDAESGRASALSRLGEAGVGSDSGLPGRRRSADEYGNEGSKGGYRGRKRPDESSKNYGSDWNREMGRSGSWSERSRASDGDDESSDVLSRHRDDRLQANNNESGRVSRTSLITELAPASDVVFAEESEVARSPHYTLEKLKSEDNAGAEESVSSSSKKDKETDEKDDDTKVLSIQAEKIQDVRKNDELKAQDPKDAVTIMALSLDEGSQATSENTTTDLLSLCRFAKFPTRTRSSMAFRVSRVDTDHPSIVNDNAHEGEPSEGSGACDENVTAYNISGDGLGYQIKESTVINLDRPSMPAAEHDSELDGSSVRDDELPDFGRINDTMIMDRGEKRVLDQGSDSSLGNKKLRESPPLEDAGSNAGLSLLDPPVRRSVVEDVMMSQGGASSLPLDVTSYPKSDNEPDTGHTEEKQLLPGSFKTLDLNLMEAASEPSHHHQDNNDTVLSFSPPRGNGMQAVSVNIDLSMHNNDNAKVVPNRYGKYNLDGRDIEVIDLENDSVHDDRDLTTNSDGRNENIFTGLGGFSGNAPNANEIPDSSDSGYGLMISELMGNDIPNCSSSVPTDVDALHNDDMGLDNGEGILGVDDPIYMSLGEIPLSFLRGGWEQPTQDYGKPF</sequence>
<feature type="region of interest" description="Disordered" evidence="1">
    <location>
        <begin position="371"/>
        <end position="393"/>
    </location>
</feature>
<dbReference type="EMBL" id="OX459123">
    <property type="protein sequence ID" value="CAI9109947.1"/>
    <property type="molecule type" value="Genomic_DNA"/>
</dbReference>
<dbReference type="Proteomes" id="UP001161247">
    <property type="component" value="Chromosome 6"/>
</dbReference>
<protein>
    <submittedName>
        <fullName evidence="2">OLC1v1009892C1</fullName>
    </submittedName>
</protein>
<gene>
    <name evidence="2" type="ORF">OLC1_LOCUS17715</name>
</gene>
<feature type="compositionally biased region" description="Basic and acidic residues" evidence="1">
    <location>
        <begin position="450"/>
        <end position="459"/>
    </location>
</feature>
<feature type="region of interest" description="Disordered" evidence="1">
    <location>
        <begin position="508"/>
        <end position="534"/>
    </location>
</feature>
<feature type="region of interest" description="Disordered" evidence="1">
    <location>
        <begin position="420"/>
        <end position="492"/>
    </location>
</feature>
<feature type="compositionally biased region" description="Polar residues" evidence="1">
    <location>
        <begin position="28"/>
        <end position="37"/>
    </location>
</feature>
<evidence type="ECO:0000313" key="3">
    <source>
        <dbReference type="Proteomes" id="UP001161247"/>
    </source>
</evidence>
<proteinExistence type="predicted"/>
<organism evidence="2 3">
    <name type="scientific">Oldenlandia corymbosa var. corymbosa</name>
    <dbReference type="NCBI Taxonomy" id="529605"/>
    <lineage>
        <taxon>Eukaryota</taxon>
        <taxon>Viridiplantae</taxon>
        <taxon>Streptophyta</taxon>
        <taxon>Embryophyta</taxon>
        <taxon>Tracheophyta</taxon>
        <taxon>Spermatophyta</taxon>
        <taxon>Magnoliopsida</taxon>
        <taxon>eudicotyledons</taxon>
        <taxon>Gunneridae</taxon>
        <taxon>Pentapetalae</taxon>
        <taxon>asterids</taxon>
        <taxon>lamiids</taxon>
        <taxon>Gentianales</taxon>
        <taxon>Rubiaceae</taxon>
        <taxon>Rubioideae</taxon>
        <taxon>Spermacoceae</taxon>
        <taxon>Hedyotis-Oldenlandia complex</taxon>
        <taxon>Oldenlandia</taxon>
    </lineage>
</organism>
<name>A0AAV1DQ15_OLDCO</name>
<feature type="compositionally biased region" description="Basic and acidic residues" evidence="1">
    <location>
        <begin position="423"/>
        <end position="437"/>
    </location>
</feature>
<dbReference type="PANTHER" id="PTHR36056">
    <property type="entry name" value="PROTEIN, PUTATIVE-RELATED"/>
    <property type="match status" value="1"/>
</dbReference>
<feature type="compositionally biased region" description="Basic and acidic residues" evidence="1">
    <location>
        <begin position="522"/>
        <end position="534"/>
    </location>
</feature>
<feature type="region of interest" description="Disordered" evidence="1">
    <location>
        <begin position="624"/>
        <end position="657"/>
    </location>
</feature>
<feature type="compositionally biased region" description="Polar residues" evidence="1">
    <location>
        <begin position="648"/>
        <end position="657"/>
    </location>
</feature>
<accession>A0AAV1DQ15</accession>
<feature type="compositionally biased region" description="Polar residues" evidence="1">
    <location>
        <begin position="219"/>
        <end position="233"/>
    </location>
</feature>
<keyword evidence="3" id="KW-1185">Reference proteome</keyword>
<dbReference type="PANTHER" id="PTHR36056:SF1">
    <property type="entry name" value="PROTEIN, PUTATIVE-RELATED"/>
    <property type="match status" value="1"/>
</dbReference>
<evidence type="ECO:0000256" key="1">
    <source>
        <dbReference type="SAM" id="MobiDB-lite"/>
    </source>
</evidence>